<organism evidence="1 2">
    <name type="scientific">Spodoptera littoralis</name>
    <name type="common">Egyptian cotton leafworm</name>
    <dbReference type="NCBI Taxonomy" id="7109"/>
    <lineage>
        <taxon>Eukaryota</taxon>
        <taxon>Metazoa</taxon>
        <taxon>Ecdysozoa</taxon>
        <taxon>Arthropoda</taxon>
        <taxon>Hexapoda</taxon>
        <taxon>Insecta</taxon>
        <taxon>Pterygota</taxon>
        <taxon>Neoptera</taxon>
        <taxon>Endopterygota</taxon>
        <taxon>Lepidoptera</taxon>
        <taxon>Glossata</taxon>
        <taxon>Ditrysia</taxon>
        <taxon>Noctuoidea</taxon>
        <taxon>Noctuidae</taxon>
        <taxon>Amphipyrinae</taxon>
        <taxon>Spodoptera</taxon>
    </lineage>
</organism>
<dbReference type="EMBL" id="LR824560">
    <property type="protein sequence ID" value="CAH1642858.1"/>
    <property type="molecule type" value="Genomic_DNA"/>
</dbReference>
<dbReference type="Proteomes" id="UP001153321">
    <property type="component" value="Chromosome 29"/>
</dbReference>
<sequence length="14" mass="1590">MDTRNTKALQELGI</sequence>
<proteinExistence type="predicted"/>
<evidence type="ECO:0000313" key="2">
    <source>
        <dbReference type="Proteomes" id="UP001153321"/>
    </source>
</evidence>
<keyword evidence="2" id="KW-1185">Reference proteome</keyword>
<gene>
    <name evidence="1" type="ORF">SPLIT_LOCUS8214</name>
</gene>
<reference evidence="1" key="1">
    <citation type="submission" date="2022-02" db="EMBL/GenBank/DDBJ databases">
        <authorList>
            <person name="King R."/>
        </authorList>
    </citation>
    <scope>NUCLEOTIDE SEQUENCE</scope>
</reference>
<accession>A0A9P0N581</accession>
<name>A0A9P0N581_SPOLI</name>
<protein>
    <submittedName>
        <fullName evidence="1">Uncharacterized protein</fullName>
    </submittedName>
</protein>
<evidence type="ECO:0000313" key="1">
    <source>
        <dbReference type="EMBL" id="CAH1642858.1"/>
    </source>
</evidence>